<evidence type="ECO:0000256" key="4">
    <source>
        <dbReference type="ARBA" id="ARBA00022840"/>
    </source>
</evidence>
<dbReference type="InterPro" id="IPR045851">
    <property type="entry name" value="AMP-bd_C_sf"/>
</dbReference>
<keyword evidence="2" id="KW-0436">Ligase</keyword>
<dbReference type="Proteomes" id="UP001603857">
    <property type="component" value="Unassembled WGS sequence"/>
</dbReference>
<evidence type="ECO:0000259" key="5">
    <source>
        <dbReference type="Pfam" id="PF13193"/>
    </source>
</evidence>
<keyword evidence="7" id="KW-1185">Reference proteome</keyword>
<evidence type="ECO:0000313" key="6">
    <source>
        <dbReference type="EMBL" id="KAL2317318.1"/>
    </source>
</evidence>
<dbReference type="EMBL" id="JBGMDY010000011">
    <property type="protein sequence ID" value="KAL2317318.1"/>
    <property type="molecule type" value="Genomic_DNA"/>
</dbReference>
<organism evidence="6 7">
    <name type="scientific">Flemingia macrophylla</name>
    <dbReference type="NCBI Taxonomy" id="520843"/>
    <lineage>
        <taxon>Eukaryota</taxon>
        <taxon>Viridiplantae</taxon>
        <taxon>Streptophyta</taxon>
        <taxon>Embryophyta</taxon>
        <taxon>Tracheophyta</taxon>
        <taxon>Spermatophyta</taxon>
        <taxon>Magnoliopsida</taxon>
        <taxon>eudicotyledons</taxon>
        <taxon>Gunneridae</taxon>
        <taxon>Pentapetalae</taxon>
        <taxon>rosids</taxon>
        <taxon>fabids</taxon>
        <taxon>Fabales</taxon>
        <taxon>Fabaceae</taxon>
        <taxon>Papilionoideae</taxon>
        <taxon>50 kb inversion clade</taxon>
        <taxon>NPAAA clade</taxon>
        <taxon>indigoferoid/millettioid clade</taxon>
        <taxon>Phaseoleae</taxon>
        <taxon>Flemingia</taxon>
    </lineage>
</organism>
<sequence length="221" mass="25248">MPHSRWGESPCAFVVLKNFEGVVTEDDIIGYCKKNMPPFMVPKVVKIVEELTKTSTGKIQKFELREKAKNFISSEKLGRLTILGSHIRIYNVDKGWKVQKNILAKSLRWTITDTSLSPDQRYLVSAMAASSVCCSLLLKCFWRGGMSRNLGCGSTYRRTRSWAYETHMGQHGSRRPSCVSCERWTRSLGCEILWQFRTPSCETLLRLIILSRPQPPFHVLG</sequence>
<dbReference type="GO" id="GO:0016874">
    <property type="term" value="F:ligase activity"/>
    <property type="evidence" value="ECO:0007669"/>
    <property type="project" value="UniProtKB-KW"/>
</dbReference>
<dbReference type="GO" id="GO:0005524">
    <property type="term" value="F:ATP binding"/>
    <property type="evidence" value="ECO:0007669"/>
    <property type="project" value="UniProtKB-KW"/>
</dbReference>
<evidence type="ECO:0000313" key="7">
    <source>
        <dbReference type="Proteomes" id="UP001603857"/>
    </source>
</evidence>
<protein>
    <recommendedName>
        <fullName evidence="5">AMP-binding enzyme C-terminal domain-containing protein</fullName>
    </recommendedName>
</protein>
<dbReference type="SUPFAM" id="SSF56801">
    <property type="entry name" value="Acetyl-CoA synthetase-like"/>
    <property type="match status" value="1"/>
</dbReference>
<evidence type="ECO:0000256" key="1">
    <source>
        <dbReference type="ARBA" id="ARBA00006432"/>
    </source>
</evidence>
<evidence type="ECO:0000256" key="3">
    <source>
        <dbReference type="ARBA" id="ARBA00022741"/>
    </source>
</evidence>
<accession>A0ABD1L1U1</accession>
<keyword evidence="3" id="KW-0547">Nucleotide-binding</keyword>
<dbReference type="AlphaFoldDB" id="A0ABD1L1U1"/>
<dbReference type="Gene3D" id="3.30.300.30">
    <property type="match status" value="1"/>
</dbReference>
<dbReference type="Pfam" id="PF13193">
    <property type="entry name" value="AMP-binding_C"/>
    <property type="match status" value="1"/>
</dbReference>
<feature type="domain" description="AMP-binding enzyme C-terminal" evidence="5">
    <location>
        <begin position="2"/>
        <end position="58"/>
    </location>
</feature>
<dbReference type="PANTHER" id="PTHR43859:SF2">
    <property type="entry name" value="BUTYRATE--COA LIGASE AAE11, PEROXISOMAL"/>
    <property type="match status" value="1"/>
</dbReference>
<comment type="caution">
    <text evidence="6">The sequence shown here is derived from an EMBL/GenBank/DDBJ whole genome shotgun (WGS) entry which is preliminary data.</text>
</comment>
<gene>
    <name evidence="6" type="ORF">Fmac_031194</name>
</gene>
<dbReference type="PANTHER" id="PTHR43859">
    <property type="entry name" value="ACYL-ACTIVATING ENZYME"/>
    <property type="match status" value="1"/>
</dbReference>
<dbReference type="InterPro" id="IPR025110">
    <property type="entry name" value="AMP-bd_C"/>
</dbReference>
<comment type="similarity">
    <text evidence="1">Belongs to the ATP-dependent AMP-binding enzyme family.</text>
</comment>
<keyword evidence="4" id="KW-0067">ATP-binding</keyword>
<evidence type="ECO:0000256" key="2">
    <source>
        <dbReference type="ARBA" id="ARBA00022598"/>
    </source>
</evidence>
<proteinExistence type="inferred from homology"/>
<reference evidence="6 7" key="1">
    <citation type="submission" date="2024-08" db="EMBL/GenBank/DDBJ databases">
        <title>Insights into the chromosomal genome structure of Flemingia macrophylla.</title>
        <authorList>
            <person name="Ding Y."/>
            <person name="Zhao Y."/>
            <person name="Bi W."/>
            <person name="Wu M."/>
            <person name="Zhao G."/>
            <person name="Gong Y."/>
            <person name="Li W."/>
            <person name="Zhang P."/>
        </authorList>
    </citation>
    <scope>NUCLEOTIDE SEQUENCE [LARGE SCALE GENOMIC DNA]</scope>
    <source>
        <strain evidence="6">DYQJB</strain>
        <tissue evidence="6">Leaf</tissue>
    </source>
</reference>
<name>A0ABD1L1U1_9FABA</name>